<name>A0A7S1BPA8_9STRA</name>
<dbReference type="AlphaFoldDB" id="A0A7S1BPA8"/>
<dbReference type="InterPro" id="IPR051494">
    <property type="entry name" value="BSD_domain-containing"/>
</dbReference>
<feature type="compositionally biased region" description="Acidic residues" evidence="2">
    <location>
        <begin position="518"/>
        <end position="533"/>
    </location>
</feature>
<evidence type="ECO:0000256" key="2">
    <source>
        <dbReference type="SAM" id="MobiDB-lite"/>
    </source>
</evidence>
<dbReference type="EMBL" id="HBFR01028894">
    <property type="protein sequence ID" value="CAD8893792.1"/>
    <property type="molecule type" value="Transcribed_RNA"/>
</dbReference>
<feature type="coiled-coil region" evidence="1">
    <location>
        <begin position="259"/>
        <end position="293"/>
    </location>
</feature>
<dbReference type="GO" id="GO:0005737">
    <property type="term" value="C:cytoplasm"/>
    <property type="evidence" value="ECO:0007669"/>
    <property type="project" value="TreeGrafter"/>
</dbReference>
<dbReference type="SUPFAM" id="SSF140383">
    <property type="entry name" value="BSD domain-like"/>
    <property type="match status" value="1"/>
</dbReference>
<evidence type="ECO:0000256" key="1">
    <source>
        <dbReference type="SAM" id="Coils"/>
    </source>
</evidence>
<organism evidence="4">
    <name type="scientific">Corethron hystrix</name>
    <dbReference type="NCBI Taxonomy" id="216773"/>
    <lineage>
        <taxon>Eukaryota</taxon>
        <taxon>Sar</taxon>
        <taxon>Stramenopiles</taxon>
        <taxon>Ochrophyta</taxon>
        <taxon>Bacillariophyta</taxon>
        <taxon>Coscinodiscophyceae</taxon>
        <taxon>Corethrophycidae</taxon>
        <taxon>Corethrales</taxon>
        <taxon>Corethraceae</taxon>
        <taxon>Corethron</taxon>
    </lineage>
</organism>
<sequence>MWKALRSDLAELVNTVAEESSSTIQKLDDHLNKIDDPQEGNVDSTYLGDDLYIAASANISGDLEDIRPSSQALDEADRRRCVASTYTDPLPTNEVTSSFLASFNIESVTEEISEILKTFSEVQQLFAALVPTEISYEEFWSRYYYRCDPVRIEKLWKEEERVAARKTKEKIPSLGLVKNLLGSAVSAVGKVAAPPAQKSMVPLGESLFASYGVVPEHFEDDEEELGWDDDEDDDVEQPDVGSDEEIIAFGTNNNNQSGFENLKLKLLSQSKEIENLQRKLNDSAVTSKDLEIEKLKAVVHERDTEICEIKSKFENLTASLDSKHVDNDLLSKLSEKDVEILRLTELLADAQTEGKTKDEKLVESVMKLKKAENDLLDAMHQSDSITKEEDLEIQRLHKTELDAVEDRVQQLTSENHRLQTQISSQLQSSKQSEARLEMQLKEISVERDELKTEVNKLHEEKGKVVRNSNNLCKGVSEETRSVDTGVKISADELGDGMETPPHSSSPSPVDAALATVNDDVEDDWGDAWGEDDE</sequence>
<feature type="coiled-coil region" evidence="1">
    <location>
        <begin position="368"/>
        <end position="467"/>
    </location>
</feature>
<protein>
    <recommendedName>
        <fullName evidence="3">BSD domain-containing protein</fullName>
    </recommendedName>
</protein>
<reference evidence="4" key="1">
    <citation type="submission" date="2021-01" db="EMBL/GenBank/DDBJ databases">
        <authorList>
            <person name="Corre E."/>
            <person name="Pelletier E."/>
            <person name="Niang G."/>
            <person name="Scheremetjew M."/>
            <person name="Finn R."/>
            <person name="Kale V."/>
            <person name="Holt S."/>
            <person name="Cochrane G."/>
            <person name="Meng A."/>
            <person name="Brown T."/>
            <person name="Cohen L."/>
        </authorList>
    </citation>
    <scope>NUCLEOTIDE SEQUENCE</scope>
    <source>
        <strain evidence="4">308</strain>
    </source>
</reference>
<evidence type="ECO:0000313" key="4">
    <source>
        <dbReference type="EMBL" id="CAD8893792.1"/>
    </source>
</evidence>
<keyword evidence="1" id="KW-0175">Coiled coil</keyword>
<accession>A0A7S1BPA8</accession>
<dbReference type="PANTHER" id="PTHR16019:SF5">
    <property type="entry name" value="BSD DOMAIN-CONTAINING PROTEIN 1"/>
    <property type="match status" value="1"/>
</dbReference>
<dbReference type="Pfam" id="PF03909">
    <property type="entry name" value="BSD"/>
    <property type="match status" value="1"/>
</dbReference>
<feature type="region of interest" description="Disordered" evidence="2">
    <location>
        <begin position="475"/>
        <end position="533"/>
    </location>
</feature>
<dbReference type="InterPro" id="IPR005607">
    <property type="entry name" value="BSD_dom"/>
</dbReference>
<proteinExistence type="predicted"/>
<feature type="domain" description="BSD" evidence="3">
    <location>
        <begin position="99"/>
        <end position="151"/>
    </location>
</feature>
<evidence type="ECO:0000259" key="3">
    <source>
        <dbReference type="PROSITE" id="PS50858"/>
    </source>
</evidence>
<dbReference type="Gene3D" id="1.10.3970.10">
    <property type="entry name" value="BSD domain"/>
    <property type="match status" value="1"/>
</dbReference>
<dbReference type="PANTHER" id="PTHR16019">
    <property type="entry name" value="SYNAPSE-ASSOCIATED PROTEIN"/>
    <property type="match status" value="1"/>
</dbReference>
<dbReference type="PROSITE" id="PS50858">
    <property type="entry name" value="BSD"/>
    <property type="match status" value="1"/>
</dbReference>
<dbReference type="InterPro" id="IPR035925">
    <property type="entry name" value="BSD_dom_sf"/>
</dbReference>
<gene>
    <name evidence="4" type="ORF">CHYS00102_LOCUS21004</name>
</gene>
<dbReference type="SMART" id="SM00751">
    <property type="entry name" value="BSD"/>
    <property type="match status" value="1"/>
</dbReference>